<dbReference type="Proteomes" id="UP000006250">
    <property type="component" value="Unassembled WGS sequence"/>
</dbReference>
<dbReference type="AlphaFoldDB" id="E1JX81"/>
<name>E1JX81_SOLFR</name>
<accession>E1JX81</accession>
<proteinExistence type="predicted"/>
<protein>
    <recommendedName>
        <fullName evidence="4">Lipoprotein</fullName>
    </recommendedName>
</protein>
<evidence type="ECO:0008006" key="4">
    <source>
        <dbReference type="Google" id="ProtNLM"/>
    </source>
</evidence>
<dbReference type="OrthoDB" id="5445368at2"/>
<gene>
    <name evidence="2" type="ORF">DesfrDRAFT_2205</name>
</gene>
<keyword evidence="1" id="KW-0732">Signal</keyword>
<reference evidence="2 3" key="1">
    <citation type="submission" date="2010-08" db="EMBL/GenBank/DDBJ databases">
        <title>The draft genome of Desulfovibrio fructosovorans JJ.</title>
        <authorList>
            <consortium name="US DOE Joint Genome Institute (JGI-PGF)"/>
            <person name="Lucas S."/>
            <person name="Copeland A."/>
            <person name="Lapidus A."/>
            <person name="Cheng J.-F."/>
            <person name="Bruce D."/>
            <person name="Goodwin L."/>
            <person name="Pitluck S."/>
            <person name="Land M.L."/>
            <person name="Hauser L."/>
            <person name="Chang Y.-J."/>
            <person name="Jeffries C."/>
            <person name="Wall J.D."/>
            <person name="Stahl D.A."/>
            <person name="Arkin A.P."/>
            <person name="Dehal P."/>
            <person name="Stolyar S.M."/>
            <person name="Hazen T.C."/>
            <person name="Woyke T.J."/>
        </authorList>
    </citation>
    <scope>NUCLEOTIDE SEQUENCE [LARGE SCALE GENOMIC DNA]</scope>
    <source>
        <strain evidence="2 3">JJ</strain>
    </source>
</reference>
<feature type="chain" id="PRO_5003148209" description="Lipoprotein" evidence="1">
    <location>
        <begin position="26"/>
        <end position="289"/>
    </location>
</feature>
<dbReference type="EMBL" id="AECZ01000013">
    <property type="protein sequence ID" value="EFL51046.1"/>
    <property type="molecule type" value="Genomic_DNA"/>
</dbReference>
<keyword evidence="3" id="KW-1185">Reference proteome</keyword>
<evidence type="ECO:0000313" key="3">
    <source>
        <dbReference type="Proteomes" id="UP000006250"/>
    </source>
</evidence>
<dbReference type="eggNOG" id="ENOG50317MS">
    <property type="taxonomic scope" value="Bacteria"/>
</dbReference>
<comment type="caution">
    <text evidence="2">The sequence shown here is derived from an EMBL/GenBank/DDBJ whole genome shotgun (WGS) entry which is preliminary data.</text>
</comment>
<dbReference type="STRING" id="596151.DesfrDRAFT_2205"/>
<organism evidence="2 3">
    <name type="scientific">Solidesulfovibrio fructosivorans JJ]</name>
    <dbReference type="NCBI Taxonomy" id="596151"/>
    <lineage>
        <taxon>Bacteria</taxon>
        <taxon>Pseudomonadati</taxon>
        <taxon>Thermodesulfobacteriota</taxon>
        <taxon>Desulfovibrionia</taxon>
        <taxon>Desulfovibrionales</taxon>
        <taxon>Desulfovibrionaceae</taxon>
        <taxon>Solidesulfovibrio</taxon>
    </lineage>
</organism>
<dbReference type="RefSeq" id="WP_005993826.1">
    <property type="nucleotide sequence ID" value="NZ_AECZ01000013.1"/>
</dbReference>
<feature type="signal peptide" evidence="1">
    <location>
        <begin position="1"/>
        <end position="25"/>
    </location>
</feature>
<sequence length="289" mass="31096" precursor="true">MRRLHCTLLTLSLFVSGLCCAPALAVTAQETGKKTLYGMFKQTPEGGIVFLDPQETGVVYLPFDASSIMSGYLDIQVQVKGEIRDAFNRNGKTYRMLTVSDIHPMTAEYGSTTTQSGRHFGLPGTETADVHAYQNRTCYVYDRYAVLETLADYSNGHTLRVVTRTAADNPSAVCENLQGTPLFEIPNGGEFTFAGLSGDTLFVENGKPSALHGLMAVNLARQKQTLDATVLPGAAVSKGTLHYTEKFKALKSCPAGTTPMHKMSLDLANGRTQSLGSGFCKASGEGTPF</sequence>
<evidence type="ECO:0000313" key="2">
    <source>
        <dbReference type="EMBL" id="EFL51046.1"/>
    </source>
</evidence>
<evidence type="ECO:0000256" key="1">
    <source>
        <dbReference type="SAM" id="SignalP"/>
    </source>
</evidence>